<keyword evidence="2" id="KW-1185">Reference proteome</keyword>
<dbReference type="AlphaFoldDB" id="B0DTI8"/>
<protein>
    <submittedName>
        <fullName evidence="1">Predicted protein</fullName>
    </submittedName>
</protein>
<reference evidence="1 2" key="1">
    <citation type="journal article" date="2008" name="Nature">
        <title>The genome of Laccaria bicolor provides insights into mycorrhizal symbiosis.</title>
        <authorList>
            <person name="Martin F."/>
            <person name="Aerts A."/>
            <person name="Ahren D."/>
            <person name="Brun A."/>
            <person name="Danchin E.G.J."/>
            <person name="Duchaussoy F."/>
            <person name="Gibon J."/>
            <person name="Kohler A."/>
            <person name="Lindquist E."/>
            <person name="Pereda V."/>
            <person name="Salamov A."/>
            <person name="Shapiro H.J."/>
            <person name="Wuyts J."/>
            <person name="Blaudez D."/>
            <person name="Buee M."/>
            <person name="Brokstein P."/>
            <person name="Canbaeck B."/>
            <person name="Cohen D."/>
            <person name="Courty P.E."/>
            <person name="Coutinho P.M."/>
            <person name="Delaruelle C."/>
            <person name="Detter J.C."/>
            <person name="Deveau A."/>
            <person name="DiFazio S."/>
            <person name="Duplessis S."/>
            <person name="Fraissinet-Tachet L."/>
            <person name="Lucic E."/>
            <person name="Frey-Klett P."/>
            <person name="Fourrey C."/>
            <person name="Feussner I."/>
            <person name="Gay G."/>
            <person name="Grimwood J."/>
            <person name="Hoegger P.J."/>
            <person name="Jain P."/>
            <person name="Kilaru S."/>
            <person name="Labbe J."/>
            <person name="Lin Y.C."/>
            <person name="Legue V."/>
            <person name="Le Tacon F."/>
            <person name="Marmeisse R."/>
            <person name="Melayah D."/>
            <person name="Montanini B."/>
            <person name="Muratet M."/>
            <person name="Nehls U."/>
            <person name="Niculita-Hirzel H."/>
            <person name="Oudot-Le Secq M.P."/>
            <person name="Peter M."/>
            <person name="Quesneville H."/>
            <person name="Rajashekar B."/>
            <person name="Reich M."/>
            <person name="Rouhier N."/>
            <person name="Schmutz J."/>
            <person name="Yin T."/>
            <person name="Chalot M."/>
            <person name="Henrissat B."/>
            <person name="Kuees U."/>
            <person name="Lucas S."/>
            <person name="Van de Peer Y."/>
            <person name="Podila G.K."/>
            <person name="Polle A."/>
            <person name="Pukkila P.J."/>
            <person name="Richardson P.M."/>
            <person name="Rouze P."/>
            <person name="Sanders I.R."/>
            <person name="Stajich J.E."/>
            <person name="Tunlid A."/>
            <person name="Tuskan G."/>
            <person name="Grigoriev I.V."/>
        </authorList>
    </citation>
    <scope>NUCLEOTIDE SEQUENCE [LARGE SCALE GENOMIC DNA]</scope>
    <source>
        <strain evidence="2">S238N-H82 / ATCC MYA-4686</strain>
    </source>
</reference>
<dbReference type="GeneID" id="6082908"/>
<gene>
    <name evidence="1" type="ORF">LACBIDRAFT_332682</name>
</gene>
<dbReference type="EMBL" id="DS547133">
    <property type="protein sequence ID" value="EDR02120.1"/>
    <property type="molecule type" value="Genomic_DNA"/>
</dbReference>
<dbReference type="Proteomes" id="UP000001194">
    <property type="component" value="Unassembled WGS sequence"/>
</dbReference>
<dbReference type="OrthoDB" id="3100228at2759"/>
<organism evidence="2">
    <name type="scientific">Laccaria bicolor (strain S238N-H82 / ATCC MYA-4686)</name>
    <name type="common">Bicoloured deceiver</name>
    <name type="synonym">Laccaria laccata var. bicolor</name>
    <dbReference type="NCBI Taxonomy" id="486041"/>
    <lineage>
        <taxon>Eukaryota</taxon>
        <taxon>Fungi</taxon>
        <taxon>Dikarya</taxon>
        <taxon>Basidiomycota</taxon>
        <taxon>Agaricomycotina</taxon>
        <taxon>Agaricomycetes</taxon>
        <taxon>Agaricomycetidae</taxon>
        <taxon>Agaricales</taxon>
        <taxon>Agaricineae</taxon>
        <taxon>Hydnangiaceae</taxon>
        <taxon>Laccaria</taxon>
    </lineage>
</organism>
<dbReference type="RefSeq" id="XP_001887277.1">
    <property type="nucleotide sequence ID" value="XM_001887242.1"/>
</dbReference>
<proteinExistence type="predicted"/>
<dbReference type="InParanoid" id="B0DTI8"/>
<name>B0DTI8_LACBS</name>
<accession>B0DTI8</accession>
<evidence type="ECO:0000313" key="2">
    <source>
        <dbReference type="Proteomes" id="UP000001194"/>
    </source>
</evidence>
<dbReference type="KEGG" id="lbc:LACBIDRAFT_332682"/>
<sequence>MTQVQLAISWFRHGCQLCCKHNDHLTTKLEYPPISLKGKAYVRDSKVIVLPSHHIELEVRVPLPLPPTHHNGPSMDCLPPSMDGFLLYRRFPRSLNTQTVSSLNTQMVSSLLTDGQFSPSMNWVFSLSMEGLLPLDKWPPPFLDAGPPPSLDEQLPPSLNAWPPPSTNVSQQMPLPNGLLPLDGWSPSLNRWSPPSLWTVSSLP</sequence>
<evidence type="ECO:0000313" key="1">
    <source>
        <dbReference type="EMBL" id="EDR02120.1"/>
    </source>
</evidence>
<dbReference type="HOGENOM" id="CLU_116385_0_0_1"/>